<gene>
    <name evidence="2" type="ORF">BJY16_008323</name>
</gene>
<dbReference type="InterPro" id="IPR036691">
    <property type="entry name" value="Endo/exonu/phosph_ase_sf"/>
</dbReference>
<sequence>MRSFTVVSLNVGLGVRNGMPPLRERAAGLAAEVEASGADAVLLQEMWTPGAMRVMRARLTAYPHWVARNGLAIGARRPVGAPRFRRFAGVRAGHRSQVLRAGLGRWFRGLLTARTEDGILLGTTQLTSNRDGDWSAANRHFRMQRGQLAAVHEAMREAGPAALRVLGGDFNLASDGVLYPRIVDGGAWTDPFAGDERPTFRVDRLAPGSVAHRIDYLLLQGDFRVTDRRLLCSAERPLLTDHLAPLVSVARRG</sequence>
<evidence type="ECO:0000313" key="2">
    <source>
        <dbReference type="EMBL" id="MBB4744864.1"/>
    </source>
</evidence>
<keyword evidence="3" id="KW-1185">Reference proteome</keyword>
<dbReference type="Gene3D" id="3.60.10.10">
    <property type="entry name" value="Endonuclease/exonuclease/phosphatase"/>
    <property type="match status" value="1"/>
</dbReference>
<dbReference type="GO" id="GO:0004519">
    <property type="term" value="F:endonuclease activity"/>
    <property type="evidence" value="ECO:0007669"/>
    <property type="project" value="UniProtKB-KW"/>
</dbReference>
<dbReference type="SUPFAM" id="SSF56219">
    <property type="entry name" value="DNase I-like"/>
    <property type="match status" value="1"/>
</dbReference>
<comment type="caution">
    <text evidence="2">The sequence shown here is derived from an EMBL/GenBank/DDBJ whole genome shotgun (WGS) entry which is preliminary data.</text>
</comment>
<accession>A0A7W7H6M1</accession>
<reference evidence="2 3" key="1">
    <citation type="submission" date="2020-08" db="EMBL/GenBank/DDBJ databases">
        <title>Sequencing the genomes of 1000 actinobacteria strains.</title>
        <authorList>
            <person name="Klenk H.-P."/>
        </authorList>
    </citation>
    <scope>NUCLEOTIDE SEQUENCE [LARGE SCALE GENOMIC DNA]</scope>
    <source>
        <strain evidence="2 3">DSM 45809</strain>
    </source>
</reference>
<dbReference type="RefSeq" id="WP_185045023.1">
    <property type="nucleotide sequence ID" value="NZ_BAABFG010000005.1"/>
</dbReference>
<keyword evidence="2" id="KW-0269">Exonuclease</keyword>
<evidence type="ECO:0000259" key="1">
    <source>
        <dbReference type="Pfam" id="PF03372"/>
    </source>
</evidence>
<protein>
    <submittedName>
        <fullName evidence="2">Endonuclease/exonuclease/phosphatase family metal-dependent hydrolase</fullName>
    </submittedName>
</protein>
<dbReference type="Proteomes" id="UP000546162">
    <property type="component" value="Unassembled WGS sequence"/>
</dbReference>
<dbReference type="EMBL" id="JACHNB010000001">
    <property type="protein sequence ID" value="MBB4744864.1"/>
    <property type="molecule type" value="Genomic_DNA"/>
</dbReference>
<feature type="domain" description="Endonuclease/exonuclease/phosphatase" evidence="1">
    <location>
        <begin position="8"/>
        <end position="230"/>
    </location>
</feature>
<organism evidence="2 3">
    <name type="scientific">Actinoplanes octamycinicus</name>
    <dbReference type="NCBI Taxonomy" id="135948"/>
    <lineage>
        <taxon>Bacteria</taxon>
        <taxon>Bacillati</taxon>
        <taxon>Actinomycetota</taxon>
        <taxon>Actinomycetes</taxon>
        <taxon>Micromonosporales</taxon>
        <taxon>Micromonosporaceae</taxon>
        <taxon>Actinoplanes</taxon>
    </lineage>
</organism>
<keyword evidence="2" id="KW-0378">Hydrolase</keyword>
<dbReference type="Pfam" id="PF03372">
    <property type="entry name" value="Exo_endo_phos"/>
    <property type="match status" value="1"/>
</dbReference>
<evidence type="ECO:0000313" key="3">
    <source>
        <dbReference type="Proteomes" id="UP000546162"/>
    </source>
</evidence>
<dbReference type="AlphaFoldDB" id="A0A7W7H6M1"/>
<dbReference type="GO" id="GO:0004527">
    <property type="term" value="F:exonuclease activity"/>
    <property type="evidence" value="ECO:0007669"/>
    <property type="project" value="UniProtKB-KW"/>
</dbReference>
<dbReference type="InterPro" id="IPR005135">
    <property type="entry name" value="Endo/exonuclease/phosphatase"/>
</dbReference>
<keyword evidence="2" id="KW-0540">Nuclease</keyword>
<proteinExistence type="predicted"/>
<name>A0A7W7H6M1_9ACTN</name>
<keyword evidence="2" id="KW-0255">Endonuclease</keyword>